<comment type="caution">
    <text evidence="2">The sequence shown here is derived from an EMBL/GenBank/DDBJ whole genome shotgun (WGS) entry which is preliminary data.</text>
</comment>
<dbReference type="Pfam" id="PF02661">
    <property type="entry name" value="Fic"/>
    <property type="match status" value="1"/>
</dbReference>
<dbReference type="InterPro" id="IPR036597">
    <property type="entry name" value="Fido-like_dom_sf"/>
</dbReference>
<dbReference type="RefSeq" id="WP_194121570.1">
    <property type="nucleotide sequence ID" value="NZ_JACYGY010000001.1"/>
</dbReference>
<keyword evidence="3" id="KW-1185">Reference proteome</keyword>
<dbReference type="InterPro" id="IPR025230">
    <property type="entry name" value="DUF4172"/>
</dbReference>
<sequence>MVYNWQRPDWPNFVYNLSGLEDLLLYFAEETGNITGILQAAPENVKAENLLNIMVSEAIKTSEIEGEYISRQDVVSSIRNNLGLNSSPQAVKDKRAKGLSTLMIDVRKTFADILTEEKLFEWHVMLLGENKAVNSGIWRKGVEPMQVISGTIGREKIYFEAPPSVRVPQEMQRFIKWFNETAPGGSQEIKRAPVRSAIAHLFFESIHPFEDGNGRIGRVLAEKALSQTMGRPVMLSLSRKIEADRKSYYNALETAQSSNEITDWIRYFVQIICDAQFEAKEILNSTLKKTKFYDQFKNSFNERQAKAIKKMLETGPDDFKGGMTAKKYMSINKTSKATATRDLQYLVEINALIITGGGRSISYLLPI</sequence>
<dbReference type="InterPro" id="IPR040198">
    <property type="entry name" value="Fido_containing"/>
</dbReference>
<dbReference type="Gene3D" id="1.10.3290.10">
    <property type="entry name" value="Fido-like domain"/>
    <property type="match status" value="1"/>
</dbReference>
<dbReference type="Pfam" id="PF13776">
    <property type="entry name" value="DUF4172"/>
    <property type="match status" value="1"/>
</dbReference>
<dbReference type="PANTHER" id="PTHR13504:SF33">
    <property type="entry name" value="FIC FAMILY PROTEIN"/>
    <property type="match status" value="1"/>
</dbReference>
<reference evidence="3" key="1">
    <citation type="submission" date="2023-07" db="EMBL/GenBank/DDBJ databases">
        <title>Dyadobacter sp. nov 'subterranea' isolated from contaminted grondwater.</title>
        <authorList>
            <person name="Szabo I."/>
            <person name="Al-Omari J."/>
            <person name="Szerdahelyi S.G."/>
            <person name="Rado J."/>
        </authorList>
    </citation>
    <scope>NUCLEOTIDE SEQUENCE [LARGE SCALE GENOMIC DNA]</scope>
    <source>
        <strain evidence="3">UP-52</strain>
    </source>
</reference>
<feature type="domain" description="Fido" evidence="1">
    <location>
        <begin position="114"/>
        <end position="270"/>
    </location>
</feature>
<evidence type="ECO:0000313" key="3">
    <source>
        <dbReference type="Proteomes" id="UP000634134"/>
    </source>
</evidence>
<evidence type="ECO:0000313" key="2">
    <source>
        <dbReference type="EMBL" id="MBE9463439.1"/>
    </source>
</evidence>
<dbReference type="PROSITE" id="PS51459">
    <property type="entry name" value="FIDO"/>
    <property type="match status" value="1"/>
</dbReference>
<dbReference type="Proteomes" id="UP000634134">
    <property type="component" value="Unassembled WGS sequence"/>
</dbReference>
<organism evidence="2 3">
    <name type="scientific">Dyadobacter subterraneus</name>
    <dbReference type="NCBI Taxonomy" id="2773304"/>
    <lineage>
        <taxon>Bacteria</taxon>
        <taxon>Pseudomonadati</taxon>
        <taxon>Bacteroidota</taxon>
        <taxon>Cytophagia</taxon>
        <taxon>Cytophagales</taxon>
        <taxon>Spirosomataceae</taxon>
        <taxon>Dyadobacter</taxon>
    </lineage>
</organism>
<name>A0ABR9WD73_9BACT</name>
<accession>A0ABR9WD73</accession>
<dbReference type="InterPro" id="IPR003812">
    <property type="entry name" value="Fido"/>
</dbReference>
<dbReference type="EMBL" id="JACYGY010000001">
    <property type="protein sequence ID" value="MBE9463439.1"/>
    <property type="molecule type" value="Genomic_DNA"/>
</dbReference>
<gene>
    <name evidence="2" type="ORF">IEE83_16250</name>
</gene>
<dbReference type="InterPro" id="IPR036388">
    <property type="entry name" value="WH-like_DNA-bd_sf"/>
</dbReference>
<dbReference type="SUPFAM" id="SSF140931">
    <property type="entry name" value="Fic-like"/>
    <property type="match status" value="1"/>
</dbReference>
<evidence type="ECO:0000259" key="1">
    <source>
        <dbReference type="PROSITE" id="PS51459"/>
    </source>
</evidence>
<dbReference type="PANTHER" id="PTHR13504">
    <property type="entry name" value="FIDO DOMAIN-CONTAINING PROTEIN DDB_G0283145"/>
    <property type="match status" value="1"/>
</dbReference>
<dbReference type="Gene3D" id="1.10.10.10">
    <property type="entry name" value="Winged helix-like DNA-binding domain superfamily/Winged helix DNA-binding domain"/>
    <property type="match status" value="1"/>
</dbReference>
<protein>
    <submittedName>
        <fullName evidence="2">Fic family protein</fullName>
    </submittedName>
</protein>
<proteinExistence type="predicted"/>